<dbReference type="STRING" id="84588.SYNW1901"/>
<evidence type="ECO:0000313" key="3">
    <source>
        <dbReference type="Proteomes" id="UP000001422"/>
    </source>
</evidence>
<proteinExistence type="predicted"/>
<evidence type="ECO:0000256" key="1">
    <source>
        <dbReference type="SAM" id="MobiDB-lite"/>
    </source>
</evidence>
<organism evidence="2 3">
    <name type="scientific">Parasynechococcus marenigrum (strain WH8102)</name>
    <dbReference type="NCBI Taxonomy" id="84588"/>
    <lineage>
        <taxon>Bacteria</taxon>
        <taxon>Bacillati</taxon>
        <taxon>Cyanobacteriota</taxon>
        <taxon>Cyanophyceae</taxon>
        <taxon>Synechococcales</taxon>
        <taxon>Prochlorococcaceae</taxon>
        <taxon>Parasynechococcus</taxon>
        <taxon>Parasynechococcus marenigrum</taxon>
    </lineage>
</organism>
<accession>Q7U511</accession>
<feature type="region of interest" description="Disordered" evidence="1">
    <location>
        <begin position="105"/>
        <end position="128"/>
    </location>
</feature>
<dbReference type="EMBL" id="BX569694">
    <property type="protein sequence ID" value="CAE08416.1"/>
    <property type="molecule type" value="Genomic_DNA"/>
</dbReference>
<protein>
    <recommendedName>
        <fullName evidence="4">Helix-turn-helix domain containing protein</fullName>
    </recommendedName>
</protein>
<dbReference type="Proteomes" id="UP000001422">
    <property type="component" value="Chromosome"/>
</dbReference>
<dbReference type="KEGG" id="syw:SYNW1901"/>
<reference evidence="2 3" key="1">
    <citation type="journal article" date="2003" name="Nature">
        <title>The genome of a motile marine Synechococcus.</title>
        <authorList>
            <person name="Palenik B."/>
            <person name="Brahamsha B."/>
            <person name="Larimer F."/>
            <person name="Land M."/>
            <person name="Hauser L."/>
            <person name="Chain P."/>
            <person name="Lamerdin J."/>
            <person name="Regala W."/>
            <person name="Allen E.A."/>
            <person name="McCarren J."/>
            <person name="Paulsen I."/>
            <person name="Dufresne A."/>
            <person name="Partensky F."/>
            <person name="Webb E."/>
            <person name="Waterbury J."/>
        </authorList>
    </citation>
    <scope>NUCLEOTIDE SEQUENCE [LARGE SCALE GENOMIC DNA]</scope>
    <source>
        <strain evidence="2 3">WH8102</strain>
    </source>
</reference>
<gene>
    <name evidence="2" type="ordered locus">SYNW1901</name>
</gene>
<name>Q7U511_PARMW</name>
<evidence type="ECO:0008006" key="4">
    <source>
        <dbReference type="Google" id="ProtNLM"/>
    </source>
</evidence>
<sequence length="257" mass="27347">MMAPRRLSESEKQDLVGRYKAGESTVALAEVFGCSPNTVTRTVKALLPPEAYAALKASRLKTGTVTPVAEAAPVAVATADAVQASAAEQDEDNAETVATLALDDADDFGEDTDPAHEEEGVAADDNSEASQTFTELVPLVGVANLSDLLPVEVQPLQAGSLPNSVYMLVDKVVELDARPLRDFPELAHLEESELDRQGLFLYGNPRAAKRQCGRSQRVIKVPDTAVFERTSPYLLARGITRLVMDGSLIALDAAAQG</sequence>
<evidence type="ECO:0000313" key="2">
    <source>
        <dbReference type="EMBL" id="CAE08416.1"/>
    </source>
</evidence>
<dbReference type="AlphaFoldDB" id="Q7U511"/>
<dbReference type="eggNOG" id="COG2963">
    <property type="taxonomic scope" value="Bacteria"/>
</dbReference>
<keyword evidence="3" id="KW-1185">Reference proteome</keyword>
<dbReference type="HOGENOM" id="CLU_055594_1_0_3"/>